<dbReference type="Pfam" id="PF04266">
    <property type="entry name" value="ASCH"/>
    <property type="match status" value="1"/>
</dbReference>
<dbReference type="InterPro" id="IPR007374">
    <property type="entry name" value="ASCH_domain"/>
</dbReference>
<comment type="caution">
    <text evidence="2">The sequence shown here is derived from an EMBL/GenBank/DDBJ whole genome shotgun (WGS) entry which is preliminary data.</text>
</comment>
<name>A0A843B8L4_9BURK</name>
<reference evidence="2" key="1">
    <citation type="submission" date="2020-12" db="EMBL/GenBank/DDBJ databases">
        <title>Comamonas sp. nov., isolated from stream water.</title>
        <authorList>
            <person name="Park K.-H."/>
        </authorList>
    </citation>
    <scope>NUCLEOTIDE SEQUENCE</scope>
    <source>
        <strain evidence="2">EJ-4</strain>
    </source>
</reference>
<protein>
    <submittedName>
        <fullName evidence="2">ASCH domain-containing protein</fullName>
    </submittedName>
</protein>
<keyword evidence="3" id="KW-1185">Reference proteome</keyword>
<organism evidence="2 3">
    <name type="scientific">Comamonas suwonensis</name>
    <dbReference type="NCBI Taxonomy" id="2606214"/>
    <lineage>
        <taxon>Bacteria</taxon>
        <taxon>Pseudomonadati</taxon>
        <taxon>Pseudomonadota</taxon>
        <taxon>Betaproteobacteria</taxon>
        <taxon>Burkholderiales</taxon>
        <taxon>Comamonadaceae</taxon>
        <taxon>Comamonas</taxon>
    </lineage>
</organism>
<evidence type="ECO:0000259" key="1">
    <source>
        <dbReference type="Pfam" id="PF04266"/>
    </source>
</evidence>
<dbReference type="Gene3D" id="2.30.130.30">
    <property type="entry name" value="Hypothetical protein"/>
    <property type="match status" value="1"/>
</dbReference>
<gene>
    <name evidence="2" type="ORF">HF327_012875</name>
</gene>
<dbReference type="Proteomes" id="UP000530032">
    <property type="component" value="Unassembled WGS sequence"/>
</dbReference>
<dbReference type="AlphaFoldDB" id="A0A843B8L4"/>
<feature type="domain" description="ASCH" evidence="1">
    <location>
        <begin position="4"/>
        <end position="92"/>
    </location>
</feature>
<dbReference type="SUPFAM" id="SSF88697">
    <property type="entry name" value="PUA domain-like"/>
    <property type="match status" value="1"/>
</dbReference>
<sequence length="144" mass="16545">MPALSIRQPWAWLIVNGHKDIENRDWPTNFRGRLLIHAGLTMTRAYYDQVVQELDGMGLLPADLPAFEDLQRGGFVGWTHVVGCVQESSSKWKQEGSWGFVLRDSRPIPFHPWKGKLQFFNVPNDVFSGEEQRLAHVKEERATT</sequence>
<evidence type="ECO:0000313" key="3">
    <source>
        <dbReference type="Proteomes" id="UP000530032"/>
    </source>
</evidence>
<dbReference type="InterPro" id="IPR015947">
    <property type="entry name" value="PUA-like_sf"/>
</dbReference>
<evidence type="ECO:0000313" key="2">
    <source>
        <dbReference type="EMBL" id="MBI1625390.1"/>
    </source>
</evidence>
<dbReference type="CDD" id="cd06554">
    <property type="entry name" value="ASCH_ASC-1_like"/>
    <property type="match status" value="1"/>
</dbReference>
<dbReference type="EMBL" id="JABBCQ020000010">
    <property type="protein sequence ID" value="MBI1625390.1"/>
    <property type="molecule type" value="Genomic_DNA"/>
</dbReference>
<proteinExistence type="predicted"/>
<accession>A0A843B8L4</accession>